<evidence type="ECO:0000256" key="8">
    <source>
        <dbReference type="ARBA" id="ARBA00049112"/>
    </source>
</evidence>
<comment type="catalytic activity">
    <reaction evidence="8">
        <text>D-arabinose 5-phosphate + phosphoenolpyruvate + H2O = 3-deoxy-alpha-D-manno-2-octulosonate-8-phosphate + phosphate</text>
        <dbReference type="Rhea" id="RHEA:14053"/>
        <dbReference type="ChEBI" id="CHEBI:15377"/>
        <dbReference type="ChEBI" id="CHEBI:43474"/>
        <dbReference type="ChEBI" id="CHEBI:57693"/>
        <dbReference type="ChEBI" id="CHEBI:58702"/>
        <dbReference type="ChEBI" id="CHEBI:85985"/>
        <dbReference type="EC" id="2.5.1.55"/>
    </reaction>
</comment>
<dbReference type="OrthoDB" id="9802281at2"/>
<dbReference type="GO" id="GO:0009103">
    <property type="term" value="P:lipopolysaccharide biosynthetic process"/>
    <property type="evidence" value="ECO:0007669"/>
    <property type="project" value="UniProtKB-UniPathway"/>
</dbReference>
<dbReference type="InterPro" id="IPR013785">
    <property type="entry name" value="Aldolase_TIM"/>
</dbReference>
<dbReference type="AlphaFoldDB" id="A0A1G6J6D9"/>
<evidence type="ECO:0000313" key="10">
    <source>
        <dbReference type="EMBL" id="SDC14348.1"/>
    </source>
</evidence>
<proteinExistence type="inferred from homology"/>
<dbReference type="InterPro" id="IPR006269">
    <property type="entry name" value="KDO8P_synthase"/>
</dbReference>
<evidence type="ECO:0000256" key="3">
    <source>
        <dbReference type="ARBA" id="ARBA00004845"/>
    </source>
</evidence>
<dbReference type="Gene3D" id="3.20.20.70">
    <property type="entry name" value="Aldolase class I"/>
    <property type="match status" value="1"/>
</dbReference>
<dbReference type="Pfam" id="PF00793">
    <property type="entry name" value="DAHP_synth_1"/>
    <property type="match status" value="1"/>
</dbReference>
<evidence type="ECO:0000313" key="11">
    <source>
        <dbReference type="Proteomes" id="UP000199411"/>
    </source>
</evidence>
<dbReference type="Proteomes" id="UP000199411">
    <property type="component" value="Unassembled WGS sequence"/>
</dbReference>
<dbReference type="UniPathway" id="UPA00030"/>
<protein>
    <recommendedName>
        <fullName evidence="5">3-deoxy-8-phosphooctulonate synthase</fullName>
        <ecNumber evidence="5">2.5.1.55</ecNumber>
    </recommendedName>
</protein>
<name>A0A1G6J6D9_9BACT</name>
<dbReference type="UniPathway" id="UPA00357">
    <property type="reaction ID" value="UER00474"/>
</dbReference>
<accession>A0A1G6J6D9</accession>
<evidence type="ECO:0000259" key="9">
    <source>
        <dbReference type="Pfam" id="PF00793"/>
    </source>
</evidence>
<evidence type="ECO:0000256" key="5">
    <source>
        <dbReference type="ARBA" id="ARBA00012693"/>
    </source>
</evidence>
<organism evidence="10 11">
    <name type="scientific">Desulfurella multipotens</name>
    <dbReference type="NCBI Taxonomy" id="79269"/>
    <lineage>
        <taxon>Bacteria</taxon>
        <taxon>Pseudomonadati</taxon>
        <taxon>Campylobacterota</taxon>
        <taxon>Desulfurellia</taxon>
        <taxon>Desulfurellales</taxon>
        <taxon>Desulfurellaceae</taxon>
        <taxon>Desulfurella</taxon>
    </lineage>
</organism>
<keyword evidence="7" id="KW-0808">Transferase</keyword>
<dbReference type="EMBL" id="FMYU01000002">
    <property type="protein sequence ID" value="SDC14348.1"/>
    <property type="molecule type" value="Genomic_DNA"/>
</dbReference>
<dbReference type="RefSeq" id="WP_092127807.1">
    <property type="nucleotide sequence ID" value="NZ_FMYU01000002.1"/>
</dbReference>
<dbReference type="GO" id="GO:0008676">
    <property type="term" value="F:3-deoxy-8-phosphooctulonate synthase activity"/>
    <property type="evidence" value="ECO:0007669"/>
    <property type="project" value="UniProtKB-EC"/>
</dbReference>
<keyword evidence="6" id="KW-0963">Cytoplasm</keyword>
<dbReference type="GO" id="GO:0005737">
    <property type="term" value="C:cytoplasm"/>
    <property type="evidence" value="ECO:0007669"/>
    <property type="project" value="UniProtKB-SubCell"/>
</dbReference>
<dbReference type="InterPro" id="IPR006218">
    <property type="entry name" value="DAHP1/KDSA"/>
</dbReference>
<feature type="domain" description="DAHP synthetase I/KDSA" evidence="9">
    <location>
        <begin position="4"/>
        <end position="243"/>
    </location>
</feature>
<evidence type="ECO:0000256" key="6">
    <source>
        <dbReference type="ARBA" id="ARBA00022490"/>
    </source>
</evidence>
<dbReference type="PANTHER" id="PTHR21057">
    <property type="entry name" value="PHOSPHO-2-DEHYDRO-3-DEOXYHEPTONATE ALDOLASE"/>
    <property type="match status" value="1"/>
</dbReference>
<comment type="subcellular location">
    <subcellularLocation>
        <location evidence="1">Cytoplasm</location>
    </subcellularLocation>
</comment>
<dbReference type="NCBIfam" id="TIGR01362">
    <property type="entry name" value="KDO8P_synth"/>
    <property type="match status" value="1"/>
</dbReference>
<evidence type="ECO:0000256" key="2">
    <source>
        <dbReference type="ARBA" id="ARBA00004756"/>
    </source>
</evidence>
<comment type="pathway">
    <text evidence="2">Bacterial outer membrane biogenesis; lipopolysaccharide biosynthesis.</text>
</comment>
<evidence type="ECO:0000256" key="4">
    <source>
        <dbReference type="ARBA" id="ARBA00010499"/>
    </source>
</evidence>
<gene>
    <name evidence="10" type="ORF">SAMN05660835_00392</name>
</gene>
<evidence type="ECO:0000256" key="7">
    <source>
        <dbReference type="ARBA" id="ARBA00022679"/>
    </source>
</evidence>
<evidence type="ECO:0000256" key="1">
    <source>
        <dbReference type="ARBA" id="ARBA00004496"/>
    </source>
</evidence>
<comment type="similarity">
    <text evidence="4">Belongs to the KdsA family.</text>
</comment>
<reference evidence="11" key="1">
    <citation type="submission" date="2016-10" db="EMBL/GenBank/DDBJ databases">
        <authorList>
            <person name="Varghese N."/>
            <person name="Submissions S."/>
        </authorList>
    </citation>
    <scope>NUCLEOTIDE SEQUENCE [LARGE SCALE GENOMIC DNA]</scope>
    <source>
        <strain evidence="11">DSM 8415</strain>
    </source>
</reference>
<dbReference type="NCBIfam" id="NF003543">
    <property type="entry name" value="PRK05198.1"/>
    <property type="match status" value="1"/>
</dbReference>
<dbReference type="SUPFAM" id="SSF51569">
    <property type="entry name" value="Aldolase"/>
    <property type="match status" value="1"/>
</dbReference>
<dbReference type="EC" id="2.5.1.55" evidence="5"/>
<comment type="pathway">
    <text evidence="3">Carbohydrate biosynthesis; 3-deoxy-D-manno-octulosonate biosynthesis; 3-deoxy-D-manno-octulosonate from D-ribulose 5-phosphate: step 2/3.</text>
</comment>
<sequence>MDKFFIAGPCVIESEEIVLKIAQRLKQISERFNIEIIFKASFDKANRSSIDSYRGVDIFKGMEILAKVKKTFNMRLTTDIHLPNQADIVKDTVDVIQIPAFLCRQTDLLVAAAKTGKIVNIKKGQFMAPWDMKYAVEKVKISGNDNVWLTERGSSFGYNNLVVDFRGMLIMKELGVPVIYDATHSMQLPGGAKSSLGTPQYAPFLAKAAASINVDGLFFETHINPKEALSDASNMLSLDEFEHAIPEILEHWYISKKYETYL</sequence>
<keyword evidence="11" id="KW-1185">Reference proteome</keyword>